<evidence type="ECO:0000256" key="6">
    <source>
        <dbReference type="ARBA" id="ARBA00023157"/>
    </source>
</evidence>
<evidence type="ECO:0000256" key="3">
    <source>
        <dbReference type="ARBA" id="ARBA00012646"/>
    </source>
</evidence>
<keyword evidence="5" id="KW-0378">Hydrolase</keyword>
<dbReference type="KEGG" id="btab:109031501"/>
<evidence type="ECO:0000256" key="4">
    <source>
        <dbReference type="ARBA" id="ARBA00022729"/>
    </source>
</evidence>
<dbReference type="CDD" id="cd07061">
    <property type="entry name" value="HP_HAP_like"/>
    <property type="match status" value="1"/>
</dbReference>
<dbReference type="Proteomes" id="UP001152759">
    <property type="component" value="Chromosome 4"/>
</dbReference>
<dbReference type="AlphaFoldDB" id="A0A9P0ADH1"/>
<feature type="transmembrane region" description="Helical" evidence="8">
    <location>
        <begin position="21"/>
        <end position="43"/>
    </location>
</feature>
<keyword evidence="8" id="KW-0812">Transmembrane</keyword>
<dbReference type="EC" id="3.1.3.2" evidence="3"/>
<comment type="catalytic activity">
    <reaction evidence="1">
        <text>a phosphate monoester + H2O = an alcohol + phosphate</text>
        <dbReference type="Rhea" id="RHEA:15017"/>
        <dbReference type="ChEBI" id="CHEBI:15377"/>
        <dbReference type="ChEBI" id="CHEBI:30879"/>
        <dbReference type="ChEBI" id="CHEBI:43474"/>
        <dbReference type="ChEBI" id="CHEBI:67140"/>
        <dbReference type="EC" id="3.1.3.2"/>
    </reaction>
</comment>
<accession>A0A9P0ADH1</accession>
<evidence type="ECO:0000256" key="5">
    <source>
        <dbReference type="ARBA" id="ARBA00022801"/>
    </source>
</evidence>
<keyword evidence="7" id="KW-0325">Glycoprotein</keyword>
<dbReference type="InterPro" id="IPR029033">
    <property type="entry name" value="His_PPase_superfam"/>
</dbReference>
<gene>
    <name evidence="9" type="ORF">BEMITA_LOCUS7853</name>
</gene>
<keyword evidence="8" id="KW-0472">Membrane</keyword>
<dbReference type="PANTHER" id="PTHR11567">
    <property type="entry name" value="ACID PHOSPHATASE-RELATED"/>
    <property type="match status" value="1"/>
</dbReference>
<dbReference type="EMBL" id="OU963865">
    <property type="protein sequence ID" value="CAH0388978.1"/>
    <property type="molecule type" value="Genomic_DNA"/>
</dbReference>
<keyword evidence="4" id="KW-0732">Signal</keyword>
<dbReference type="GO" id="GO:0003993">
    <property type="term" value="F:acid phosphatase activity"/>
    <property type="evidence" value="ECO:0007669"/>
    <property type="project" value="UniProtKB-EC"/>
</dbReference>
<keyword evidence="10" id="KW-1185">Reference proteome</keyword>
<proteinExistence type="inferred from homology"/>
<evidence type="ECO:0000313" key="9">
    <source>
        <dbReference type="EMBL" id="CAH0388978.1"/>
    </source>
</evidence>
<reference evidence="9" key="1">
    <citation type="submission" date="2021-12" db="EMBL/GenBank/DDBJ databases">
        <authorList>
            <person name="King R."/>
        </authorList>
    </citation>
    <scope>NUCLEOTIDE SEQUENCE</scope>
</reference>
<comment type="similarity">
    <text evidence="2">Belongs to the histidine acid phosphatase family.</text>
</comment>
<dbReference type="SUPFAM" id="SSF53254">
    <property type="entry name" value="Phosphoglycerate mutase-like"/>
    <property type="match status" value="1"/>
</dbReference>
<dbReference type="Gene3D" id="3.40.50.1240">
    <property type="entry name" value="Phosphoglycerate mutase-like"/>
    <property type="match status" value="1"/>
</dbReference>
<dbReference type="InterPro" id="IPR033379">
    <property type="entry name" value="Acid_Pase_AS"/>
</dbReference>
<name>A0A9P0ADH1_BEMTA</name>
<sequence>MGSKGNKSSVLRSCKSHQKGAFLTVILLLIFFVATACVGFLLMNSSPRVESSVRFVSILHRHGERAPILTYPLDPYKDAAFWADGPEQLLQEGKVTTYDLGQFLRERYGGFLSSRYKAHEILMRSSRIDRCLMSAELVLAGLYPPVGTQIWNKDLPWQPIPVQTAPDDADDIIRVLKPCPLMSKEQEIVNDAIQKKLDENKDLLTYISKSTGLQVETIQNIDDIHDNLLISEQRGFKVPEWAREIYPKKLQELAAINYFQLYDTPLLRKLRSGILINDILDSMWKKINASEKFERRMNIFSAHDTTLGRLWQAIDISEDLGLEKPIYGSALIFELHETSTSKYRVKILYKRGMLDRDMTVLHIKGCEGDPMAHQDGMCDLDTFSSALEPKAFSDYDKECKIP</sequence>
<dbReference type="PROSITE" id="PS00616">
    <property type="entry name" value="HIS_ACID_PHOSPHAT_1"/>
    <property type="match status" value="1"/>
</dbReference>
<evidence type="ECO:0000256" key="2">
    <source>
        <dbReference type="ARBA" id="ARBA00005375"/>
    </source>
</evidence>
<keyword evidence="8" id="KW-1133">Transmembrane helix</keyword>
<keyword evidence="6" id="KW-1015">Disulfide bond</keyword>
<protein>
    <recommendedName>
        <fullName evidence="3">acid phosphatase</fullName>
        <ecNumber evidence="3">3.1.3.2</ecNumber>
    </recommendedName>
</protein>
<evidence type="ECO:0000256" key="7">
    <source>
        <dbReference type="ARBA" id="ARBA00023180"/>
    </source>
</evidence>
<dbReference type="InterPro" id="IPR050645">
    <property type="entry name" value="Histidine_acid_phosphatase"/>
</dbReference>
<dbReference type="PANTHER" id="PTHR11567:SF211">
    <property type="entry name" value="PROSTATIC ACID PHOSPHATASE"/>
    <property type="match status" value="1"/>
</dbReference>
<organism evidence="9 10">
    <name type="scientific">Bemisia tabaci</name>
    <name type="common">Sweetpotato whitefly</name>
    <name type="synonym">Aleurodes tabaci</name>
    <dbReference type="NCBI Taxonomy" id="7038"/>
    <lineage>
        <taxon>Eukaryota</taxon>
        <taxon>Metazoa</taxon>
        <taxon>Ecdysozoa</taxon>
        <taxon>Arthropoda</taxon>
        <taxon>Hexapoda</taxon>
        <taxon>Insecta</taxon>
        <taxon>Pterygota</taxon>
        <taxon>Neoptera</taxon>
        <taxon>Paraneoptera</taxon>
        <taxon>Hemiptera</taxon>
        <taxon>Sternorrhyncha</taxon>
        <taxon>Aleyrodoidea</taxon>
        <taxon>Aleyrodidae</taxon>
        <taxon>Aleyrodinae</taxon>
        <taxon>Bemisia</taxon>
    </lineage>
</organism>
<evidence type="ECO:0000313" key="10">
    <source>
        <dbReference type="Proteomes" id="UP001152759"/>
    </source>
</evidence>
<dbReference type="Pfam" id="PF00328">
    <property type="entry name" value="His_Phos_2"/>
    <property type="match status" value="1"/>
</dbReference>
<dbReference type="InterPro" id="IPR000560">
    <property type="entry name" value="His_Pase_clade-2"/>
</dbReference>
<evidence type="ECO:0000256" key="1">
    <source>
        <dbReference type="ARBA" id="ARBA00000032"/>
    </source>
</evidence>
<evidence type="ECO:0000256" key="8">
    <source>
        <dbReference type="SAM" id="Phobius"/>
    </source>
</evidence>